<feature type="transmembrane region" description="Helical" evidence="3">
    <location>
        <begin position="259"/>
        <end position="276"/>
    </location>
</feature>
<gene>
    <name evidence="5" type="ORF">ABFO16_05420</name>
</gene>
<dbReference type="PANTHER" id="PTHR46558">
    <property type="entry name" value="TRACRIPTIONAL REGULATORY PROTEIN-RELATED-RELATED"/>
    <property type="match status" value="1"/>
</dbReference>
<proteinExistence type="predicted"/>
<feature type="domain" description="HTH cro/C1-type" evidence="4">
    <location>
        <begin position="9"/>
        <end position="63"/>
    </location>
</feature>
<dbReference type="InterPro" id="IPR010982">
    <property type="entry name" value="Lambda_DNA-bd_dom_sf"/>
</dbReference>
<feature type="transmembrane region" description="Helical" evidence="3">
    <location>
        <begin position="313"/>
        <end position="333"/>
    </location>
</feature>
<reference evidence="5 6" key="1">
    <citation type="submission" date="2024-03" db="EMBL/GenBank/DDBJ databases">
        <title>Human intestinal bacterial collection.</title>
        <authorList>
            <person name="Pauvert C."/>
            <person name="Hitch T.C.A."/>
            <person name="Clavel T."/>
        </authorList>
    </citation>
    <scope>NUCLEOTIDE SEQUENCE [LARGE SCALE GENOMIC DNA]</scope>
    <source>
        <strain evidence="5 6">CLA-AP-H18</strain>
    </source>
</reference>
<dbReference type="EMBL" id="JBBMFI010000015">
    <property type="protein sequence ID" value="MEQ2565671.1"/>
    <property type="molecule type" value="Genomic_DNA"/>
</dbReference>
<keyword evidence="6" id="KW-1185">Reference proteome</keyword>
<evidence type="ECO:0000313" key="6">
    <source>
        <dbReference type="Proteomes" id="UP001478133"/>
    </source>
</evidence>
<evidence type="ECO:0000313" key="5">
    <source>
        <dbReference type="EMBL" id="MEQ2565671.1"/>
    </source>
</evidence>
<protein>
    <submittedName>
        <fullName evidence="5">DUF4097 family beta strand repeat-containing protein</fullName>
    </submittedName>
</protein>
<dbReference type="Pfam" id="PF13349">
    <property type="entry name" value="DUF4097"/>
    <property type="match status" value="1"/>
</dbReference>
<dbReference type="Gene3D" id="1.10.260.40">
    <property type="entry name" value="lambda repressor-like DNA-binding domains"/>
    <property type="match status" value="1"/>
</dbReference>
<dbReference type="SUPFAM" id="SSF47413">
    <property type="entry name" value="lambda repressor-like DNA-binding domains"/>
    <property type="match status" value="1"/>
</dbReference>
<feature type="transmembrane region" description="Helical" evidence="3">
    <location>
        <begin position="186"/>
        <end position="205"/>
    </location>
</feature>
<feature type="region of interest" description="Disordered" evidence="2">
    <location>
        <begin position="72"/>
        <end position="106"/>
    </location>
</feature>
<dbReference type="Pfam" id="PF01381">
    <property type="entry name" value="HTH_3"/>
    <property type="match status" value="1"/>
</dbReference>
<dbReference type="InterPro" id="IPR025164">
    <property type="entry name" value="Toastrack_DUF4097"/>
</dbReference>
<keyword evidence="3" id="KW-1133">Transmembrane helix</keyword>
<feature type="transmembrane region" description="Helical" evidence="3">
    <location>
        <begin position="235"/>
        <end position="253"/>
    </location>
</feature>
<dbReference type="InterPro" id="IPR001387">
    <property type="entry name" value="Cro/C1-type_HTH"/>
</dbReference>
<comment type="caution">
    <text evidence="5">The sequence shown here is derived from an EMBL/GenBank/DDBJ whole genome shotgun (WGS) entry which is preliminary data.</text>
</comment>
<evidence type="ECO:0000259" key="4">
    <source>
        <dbReference type="PROSITE" id="PS50943"/>
    </source>
</evidence>
<dbReference type="PROSITE" id="PS50943">
    <property type="entry name" value="HTH_CROC1"/>
    <property type="match status" value="1"/>
</dbReference>
<dbReference type="SMART" id="SM00530">
    <property type="entry name" value="HTH_XRE"/>
    <property type="match status" value="1"/>
</dbReference>
<evidence type="ECO:0000256" key="2">
    <source>
        <dbReference type="SAM" id="MobiDB-lite"/>
    </source>
</evidence>
<dbReference type="RefSeq" id="WP_367286245.1">
    <property type="nucleotide sequence ID" value="NZ_JBBMEY010000003.1"/>
</dbReference>
<evidence type="ECO:0000256" key="1">
    <source>
        <dbReference type="ARBA" id="ARBA00023125"/>
    </source>
</evidence>
<dbReference type="CDD" id="cd00093">
    <property type="entry name" value="HTH_XRE"/>
    <property type="match status" value="1"/>
</dbReference>
<accession>A0ABV1HTN0</accession>
<evidence type="ECO:0000256" key="3">
    <source>
        <dbReference type="SAM" id="Phobius"/>
    </source>
</evidence>
<keyword evidence="3" id="KW-0812">Transmembrane</keyword>
<keyword evidence="3" id="KW-0472">Membrane</keyword>
<dbReference type="Proteomes" id="UP001478133">
    <property type="component" value="Unassembled WGS sequence"/>
</dbReference>
<keyword evidence="1" id="KW-0238">DNA-binding</keyword>
<name>A0ABV1HTN0_9FIRM</name>
<dbReference type="PANTHER" id="PTHR46558:SF4">
    <property type="entry name" value="DNA-BIDING PHAGE PROTEIN"/>
    <property type="match status" value="1"/>
</dbReference>
<sequence>MNIETANILLQYRKKSGLSQEELASKIGVSRQAVSKWERAEASPDTDNLILLAKVYGVTLDELLTGDPEEILNRNKQDLEDNKTEENTQTDTEKETENNDTNEETKAKVSFKNGIHVDDGKDKVDISFRNGIHVDSSDGAKVHIDRNGINVVDESGKQKVYTDENGHIYGDKDYKKNGKKNPAMEFPIWLVSVVAFFLFGFLDILGGWVTSWLWFLVIPLYYTTVKAIQKKKVNIFCYPVFITWIYLVLGLYTNLWHPMWLLFLTIPLFYYIANIIDRKNHPQEDINIEQDGYSATVTTVEPQKESHIFRNTIIIVGSIFCVFLLILCVSSVFGQNGKFTKITKFDCNANDGIHTIDLKNGSGDVNFYKSPTDYSYVEYNCEYRGYFGSLNKDTKLTKYYKGFVNITTNPNSGFCLFGYLNQTTNIYLADDVYYKYDKSKIDSSVYDGTKYLTIKTGSGSVSMKSDLSINDIQLDMSSGDCDFSNLKCKSLRTYISSGSVNLVNLTCDELKTNVSSGSIDGNNVIVKSLDTVSGSGDTTLQGNFDKTKVKVSSGSVEINSESVPKYSDIDISSGSVDYIIPDTITGFKLSYEKSSGSIDSEFDLNNSLDNDKGTATYKKGSNKINVKLSSGSLDLVKYK</sequence>
<organism evidence="5 6">
    <name type="scientific">Ruminococcoides intestinihominis</name>
    <dbReference type="NCBI Taxonomy" id="3133161"/>
    <lineage>
        <taxon>Bacteria</taxon>
        <taxon>Bacillati</taxon>
        <taxon>Bacillota</taxon>
        <taxon>Clostridia</taxon>
        <taxon>Eubacteriales</taxon>
        <taxon>Oscillospiraceae</taxon>
        <taxon>Ruminococcoides</taxon>
    </lineage>
</organism>